<proteinExistence type="predicted"/>
<dbReference type="RefSeq" id="WP_202989542.1">
    <property type="nucleotide sequence ID" value="NZ_JAENHO010000001.1"/>
</dbReference>
<protein>
    <submittedName>
        <fullName evidence="1">Uncharacterized protein</fullName>
    </submittedName>
</protein>
<accession>A0ABS1VGC8</accession>
<gene>
    <name evidence="1" type="ORF">JKJ07_02705</name>
</gene>
<reference evidence="1 2" key="1">
    <citation type="submission" date="2021-01" db="EMBL/GenBank/DDBJ databases">
        <title>Actinoplanes sp. nov. LDG1-01 isolated from lichen.</title>
        <authorList>
            <person name="Saeng-In P."/>
            <person name="Phongsopitanun W."/>
            <person name="Kanchanasin P."/>
            <person name="Yuki M."/>
            <person name="Kudo T."/>
            <person name="Ohkuma M."/>
            <person name="Tanasupawat S."/>
        </authorList>
    </citation>
    <scope>NUCLEOTIDE SEQUENCE [LARGE SCALE GENOMIC DNA]</scope>
    <source>
        <strain evidence="1 2">LDG1-01</strain>
    </source>
</reference>
<dbReference type="Proteomes" id="UP000598996">
    <property type="component" value="Unassembled WGS sequence"/>
</dbReference>
<evidence type="ECO:0000313" key="1">
    <source>
        <dbReference type="EMBL" id="MBL7253214.1"/>
    </source>
</evidence>
<name>A0ABS1VGC8_9ACTN</name>
<comment type="caution">
    <text evidence="1">The sequence shown here is derived from an EMBL/GenBank/DDBJ whole genome shotgun (WGS) entry which is preliminary data.</text>
</comment>
<organism evidence="1 2">
    <name type="scientific">Paractinoplanes lichenicola</name>
    <dbReference type="NCBI Taxonomy" id="2802976"/>
    <lineage>
        <taxon>Bacteria</taxon>
        <taxon>Bacillati</taxon>
        <taxon>Actinomycetota</taxon>
        <taxon>Actinomycetes</taxon>
        <taxon>Micromonosporales</taxon>
        <taxon>Micromonosporaceae</taxon>
        <taxon>Paractinoplanes</taxon>
    </lineage>
</organism>
<dbReference type="EMBL" id="JAENHO010000001">
    <property type="protein sequence ID" value="MBL7253214.1"/>
    <property type="molecule type" value="Genomic_DNA"/>
</dbReference>
<sequence length="469" mass="49717">MRRPAPVTPIGRHTVGNALVLHAREKIGAEALSIAIGLPADDDNDLVVLDLHDELPMGLWEAVGRELPRRRRGIRLVVCGAPPDTVALAGQWLSDRLGRPVTAPHGHVVRGSAGTLLVHAARDSGWVRHQPGRGPGWAGKRYPRPSWDAAAADYRPTGAHAVAEPLPGGVWIRDTRDEAAVAAHWQWLSTSVPCRPDALTVLLGCPGTPELPLDDVARFWRGLPADGRDQARFVHYGPVRLAGAPLGQALADLLDAPVVCFAGVPTGSRLLTVPFDGRHGWPTHIRELGYLPRSGTTLPRVLSYQPPAVLTEEVAPRVYRYTGDAVVELIQSGLWIRPPSAPRHSAAVRARVADPAGHAVVVDDADPALTPRLHDLATDLVARLDPATRDRSVLHLASAVAGFAAPAPAALHEPTVELPALVGARPTVVFRNADATPVAPAPPAPAPLPVVVAALEAPTAEQPVLVVRA</sequence>
<keyword evidence="2" id="KW-1185">Reference proteome</keyword>
<evidence type="ECO:0000313" key="2">
    <source>
        <dbReference type="Proteomes" id="UP000598996"/>
    </source>
</evidence>